<accession>A0AAE0RH61</accession>
<dbReference type="PANTHER" id="PTHR47510">
    <property type="entry name" value="REVERSE TRANSCRIPTASE DOMAIN-CONTAINING PROTEIN"/>
    <property type="match status" value="1"/>
</dbReference>
<dbReference type="AlphaFoldDB" id="A0AAE0RH61"/>
<sequence>MLYGLETVSLKKRQESELEVAELKMLRRIVKLEYVPVKANVNIKKEHVQLLGQKFFHTGKLRHSQVLQDDDMQHIDYYTSLPGSEAEKQPQTITLPPPYFTVGITQGHHGSEDFLTVRLRQGSDWKQCKNDVTARKAIPPPEDQVLCLTTADVRKTLCRVSPRKSAGPDNIPGRVLRECTEQLADVFTDIFNISLSSAVIPTCLKTTTIIPVPKKSQ</sequence>
<reference evidence="1" key="1">
    <citation type="submission" date="2023-06" db="EMBL/GenBank/DDBJ databases">
        <title>Male Hemibagrus guttatus genome.</title>
        <authorList>
            <person name="Bian C."/>
        </authorList>
    </citation>
    <scope>NUCLEOTIDE SEQUENCE</scope>
    <source>
        <strain evidence="1">Male_cb2023</strain>
        <tissue evidence="1">Muscle</tissue>
    </source>
</reference>
<keyword evidence="2" id="KW-1185">Reference proteome</keyword>
<dbReference type="Proteomes" id="UP001274896">
    <property type="component" value="Unassembled WGS sequence"/>
</dbReference>
<comment type="caution">
    <text evidence="1">The sequence shown here is derived from an EMBL/GenBank/DDBJ whole genome shotgun (WGS) entry which is preliminary data.</text>
</comment>
<evidence type="ECO:0000313" key="1">
    <source>
        <dbReference type="EMBL" id="KAK3553408.1"/>
    </source>
</evidence>
<proteinExistence type="predicted"/>
<protein>
    <submittedName>
        <fullName evidence="1">Uncharacterized protein</fullName>
    </submittedName>
</protein>
<evidence type="ECO:0000313" key="2">
    <source>
        <dbReference type="Proteomes" id="UP001274896"/>
    </source>
</evidence>
<organism evidence="1 2">
    <name type="scientific">Hemibagrus guttatus</name>
    <dbReference type="NCBI Taxonomy" id="175788"/>
    <lineage>
        <taxon>Eukaryota</taxon>
        <taxon>Metazoa</taxon>
        <taxon>Chordata</taxon>
        <taxon>Craniata</taxon>
        <taxon>Vertebrata</taxon>
        <taxon>Euteleostomi</taxon>
        <taxon>Actinopterygii</taxon>
        <taxon>Neopterygii</taxon>
        <taxon>Teleostei</taxon>
        <taxon>Ostariophysi</taxon>
        <taxon>Siluriformes</taxon>
        <taxon>Bagridae</taxon>
        <taxon>Hemibagrus</taxon>
    </lineage>
</organism>
<gene>
    <name evidence="1" type="ORF">QTP70_003569</name>
</gene>
<dbReference type="PANTHER" id="PTHR47510:SF3">
    <property type="entry name" value="ENDO_EXONUCLEASE_PHOSPHATASE DOMAIN-CONTAINING PROTEIN"/>
    <property type="match status" value="1"/>
</dbReference>
<dbReference type="EMBL" id="JAUCMX010000002">
    <property type="protein sequence ID" value="KAK3553408.1"/>
    <property type="molecule type" value="Genomic_DNA"/>
</dbReference>
<name>A0AAE0RH61_9TELE</name>